<evidence type="ECO:0000313" key="3">
    <source>
        <dbReference type="EMBL" id="GAA1981490.1"/>
    </source>
</evidence>
<sequence length="279" mass="28803">MNTEETTTHGDDSSEPARGSGRKWLVGGIGLVVAAAAVAGVLIAVNSGSDGDAVAAAGAPDGPKQFGFDGFGKLKPGMRKDEAVATGELGPAPVAVVTGCEDYSFAGGPLPDPVEIAKDAELEKSYQDARRKSDELNKAADVQPGKNAGAKQYAESAQRYADSAMAIAELKKIGEQQADRSAARIERSNAAGGVSFGGGVLRLLSAPPGITTPEGIGRESTVDQLLAAYQPKGLKLDSDGRYEMAVPGHPGWVADFDTKAGKVTNFLLRSTEIRCKQAS</sequence>
<keyword evidence="4" id="KW-1185">Reference proteome</keyword>
<protein>
    <submittedName>
        <fullName evidence="3">Uncharacterized protein</fullName>
    </submittedName>
</protein>
<keyword evidence="2" id="KW-0472">Membrane</keyword>
<name>A0ABN2S6V9_9PSEU</name>
<reference evidence="3 4" key="1">
    <citation type="journal article" date="2019" name="Int. J. Syst. Evol. Microbiol.">
        <title>The Global Catalogue of Microorganisms (GCM) 10K type strain sequencing project: providing services to taxonomists for standard genome sequencing and annotation.</title>
        <authorList>
            <consortium name="The Broad Institute Genomics Platform"/>
            <consortium name="The Broad Institute Genome Sequencing Center for Infectious Disease"/>
            <person name="Wu L."/>
            <person name="Ma J."/>
        </authorList>
    </citation>
    <scope>NUCLEOTIDE SEQUENCE [LARGE SCALE GENOMIC DNA]</scope>
    <source>
        <strain evidence="3 4">JCM 14545</strain>
    </source>
</reference>
<feature type="transmembrane region" description="Helical" evidence="2">
    <location>
        <begin position="24"/>
        <end position="45"/>
    </location>
</feature>
<gene>
    <name evidence="3" type="ORF">GCM10009754_67870</name>
</gene>
<organism evidence="3 4">
    <name type="scientific">Amycolatopsis minnesotensis</name>
    <dbReference type="NCBI Taxonomy" id="337894"/>
    <lineage>
        <taxon>Bacteria</taxon>
        <taxon>Bacillati</taxon>
        <taxon>Actinomycetota</taxon>
        <taxon>Actinomycetes</taxon>
        <taxon>Pseudonocardiales</taxon>
        <taxon>Pseudonocardiaceae</taxon>
        <taxon>Amycolatopsis</taxon>
    </lineage>
</organism>
<accession>A0ABN2S6V9</accession>
<keyword evidence="2" id="KW-1133">Transmembrane helix</keyword>
<proteinExistence type="predicted"/>
<dbReference type="EMBL" id="BAAANN010000034">
    <property type="protein sequence ID" value="GAA1981490.1"/>
    <property type="molecule type" value="Genomic_DNA"/>
</dbReference>
<dbReference type="Proteomes" id="UP001501116">
    <property type="component" value="Unassembled WGS sequence"/>
</dbReference>
<comment type="caution">
    <text evidence="3">The sequence shown here is derived from an EMBL/GenBank/DDBJ whole genome shotgun (WGS) entry which is preliminary data.</text>
</comment>
<evidence type="ECO:0000313" key="4">
    <source>
        <dbReference type="Proteomes" id="UP001501116"/>
    </source>
</evidence>
<feature type="region of interest" description="Disordered" evidence="1">
    <location>
        <begin position="1"/>
        <end position="20"/>
    </location>
</feature>
<evidence type="ECO:0000256" key="2">
    <source>
        <dbReference type="SAM" id="Phobius"/>
    </source>
</evidence>
<evidence type="ECO:0000256" key="1">
    <source>
        <dbReference type="SAM" id="MobiDB-lite"/>
    </source>
</evidence>
<keyword evidence="2" id="KW-0812">Transmembrane</keyword>
<feature type="compositionally biased region" description="Basic and acidic residues" evidence="1">
    <location>
        <begin position="1"/>
        <end position="12"/>
    </location>
</feature>